<organism evidence="2 3">
    <name type="scientific">Striga asiatica</name>
    <name type="common">Asiatic witchweed</name>
    <name type="synonym">Buchnera asiatica</name>
    <dbReference type="NCBI Taxonomy" id="4170"/>
    <lineage>
        <taxon>Eukaryota</taxon>
        <taxon>Viridiplantae</taxon>
        <taxon>Streptophyta</taxon>
        <taxon>Embryophyta</taxon>
        <taxon>Tracheophyta</taxon>
        <taxon>Spermatophyta</taxon>
        <taxon>Magnoliopsida</taxon>
        <taxon>eudicotyledons</taxon>
        <taxon>Gunneridae</taxon>
        <taxon>Pentapetalae</taxon>
        <taxon>asterids</taxon>
        <taxon>lamiids</taxon>
        <taxon>Lamiales</taxon>
        <taxon>Orobanchaceae</taxon>
        <taxon>Buchnereae</taxon>
        <taxon>Striga</taxon>
    </lineage>
</organism>
<proteinExistence type="predicted"/>
<dbReference type="GO" id="GO:0008233">
    <property type="term" value="F:peptidase activity"/>
    <property type="evidence" value="ECO:0007669"/>
    <property type="project" value="UniProtKB-KW"/>
</dbReference>
<evidence type="ECO:0000313" key="3">
    <source>
        <dbReference type="Proteomes" id="UP000325081"/>
    </source>
</evidence>
<dbReference type="GO" id="GO:0006508">
    <property type="term" value="P:proteolysis"/>
    <property type="evidence" value="ECO:0007669"/>
    <property type="project" value="UniProtKB-KW"/>
</dbReference>
<dbReference type="AlphaFoldDB" id="A0A5A7Q274"/>
<evidence type="ECO:0000313" key="2">
    <source>
        <dbReference type="EMBL" id="GER38966.1"/>
    </source>
</evidence>
<evidence type="ECO:0000256" key="1">
    <source>
        <dbReference type="SAM" id="MobiDB-lite"/>
    </source>
</evidence>
<dbReference type="Proteomes" id="UP000325081">
    <property type="component" value="Unassembled WGS sequence"/>
</dbReference>
<feature type="region of interest" description="Disordered" evidence="1">
    <location>
        <begin position="1"/>
        <end position="20"/>
    </location>
</feature>
<gene>
    <name evidence="2" type="ORF">STAS_15526</name>
</gene>
<comment type="caution">
    <text evidence="2">The sequence shown here is derived from an EMBL/GenBank/DDBJ whole genome shotgun (WGS) entry which is preliminary data.</text>
</comment>
<accession>A0A5A7Q274</accession>
<dbReference type="EMBL" id="BKCP01005572">
    <property type="protein sequence ID" value="GER38966.1"/>
    <property type="molecule type" value="Genomic_DNA"/>
</dbReference>
<reference evidence="3" key="1">
    <citation type="journal article" date="2019" name="Curr. Biol.">
        <title>Genome Sequence of Striga asiatica Provides Insight into the Evolution of Plant Parasitism.</title>
        <authorList>
            <person name="Yoshida S."/>
            <person name="Kim S."/>
            <person name="Wafula E.K."/>
            <person name="Tanskanen J."/>
            <person name="Kim Y.M."/>
            <person name="Honaas L."/>
            <person name="Yang Z."/>
            <person name="Spallek T."/>
            <person name="Conn C.E."/>
            <person name="Ichihashi Y."/>
            <person name="Cheong K."/>
            <person name="Cui S."/>
            <person name="Der J.P."/>
            <person name="Gundlach H."/>
            <person name="Jiao Y."/>
            <person name="Hori C."/>
            <person name="Ishida J.K."/>
            <person name="Kasahara H."/>
            <person name="Kiba T."/>
            <person name="Kim M.S."/>
            <person name="Koo N."/>
            <person name="Laohavisit A."/>
            <person name="Lee Y.H."/>
            <person name="Lumba S."/>
            <person name="McCourt P."/>
            <person name="Mortimer J.C."/>
            <person name="Mutuku J.M."/>
            <person name="Nomura T."/>
            <person name="Sasaki-Sekimoto Y."/>
            <person name="Seto Y."/>
            <person name="Wang Y."/>
            <person name="Wakatake T."/>
            <person name="Sakakibara H."/>
            <person name="Demura T."/>
            <person name="Yamaguchi S."/>
            <person name="Yoneyama K."/>
            <person name="Manabe R.I."/>
            <person name="Nelson D.C."/>
            <person name="Schulman A.H."/>
            <person name="Timko M.P."/>
            <person name="dePamphilis C.W."/>
            <person name="Choi D."/>
            <person name="Shirasu K."/>
        </authorList>
    </citation>
    <scope>NUCLEOTIDE SEQUENCE [LARGE SCALE GENOMIC DNA]</scope>
    <source>
        <strain evidence="3">cv. UVA1</strain>
    </source>
</reference>
<name>A0A5A7Q274_STRAF</name>
<keyword evidence="2" id="KW-0645">Protease</keyword>
<keyword evidence="3" id="KW-1185">Reference proteome</keyword>
<keyword evidence="2" id="KW-0378">Hydrolase</keyword>
<protein>
    <submittedName>
        <fullName evidence="2">ATP-dependent protease ATPase subunit HslU</fullName>
    </submittedName>
</protein>
<sequence>MKQRPKESQQASKERAERRTCKFSLRSSSSITLVGIVLRVNCIEPGREQFTRVEGRDISALISDHRGRASVVKPSPVFPSTDETTLALVKYKALEFNRGLTGIDSLVFDEIKAWHMSQPICPCLNDVQRKWGQRGEIASDSRKDFTRGITKFRSSDALLQWLDMKDDLLYNFEFHQRRISFVERMRPDSEQITNVETLAAKPRGWDFFQFTELIKEKLLFSAS</sequence>